<proteinExistence type="predicted"/>
<reference evidence="1 2" key="1">
    <citation type="journal article" date="2020" name="Biotechnol. Biofuels">
        <title>New insights from the biogas microbiome by comprehensive genome-resolved metagenomics of nearly 1600 species originating from multiple anaerobic digesters.</title>
        <authorList>
            <person name="Campanaro S."/>
            <person name="Treu L."/>
            <person name="Rodriguez-R L.M."/>
            <person name="Kovalovszki A."/>
            <person name="Ziels R.M."/>
            <person name="Maus I."/>
            <person name="Zhu X."/>
            <person name="Kougias P.G."/>
            <person name="Basile A."/>
            <person name="Luo G."/>
            <person name="Schluter A."/>
            <person name="Konstantinidis K.T."/>
            <person name="Angelidaki I."/>
        </authorList>
    </citation>
    <scope>NUCLEOTIDE SEQUENCE [LARGE SCALE GENOMIC DNA]</scope>
    <source>
        <strain evidence="1">AS27yjCOA_65</strain>
    </source>
</reference>
<evidence type="ECO:0000313" key="2">
    <source>
        <dbReference type="Proteomes" id="UP000524246"/>
    </source>
</evidence>
<dbReference type="Proteomes" id="UP000524246">
    <property type="component" value="Unassembled WGS sequence"/>
</dbReference>
<sequence length="220" mass="25838">MNDYIDGIEKRFFEYTDIAGKLARLRTTACTAEHHLERFKLASKRLLRAKSLRDRISEKYEFDVLQILLYEAMDHVFMVFSALDLDDFDLKAPIVGQGFLGDYALDILSLFSLLEKNSERILKIEAQSELRLDFSIPLDEKEGVTFNHYCHWNNIGFEPYFNQASKIIHERLDAKPRVLQKQSMRDFLRRKQYSCLLSLLGRIENAFIDRFRSRNLSKAA</sequence>
<accession>A0A7X9FPT6</accession>
<name>A0A7X9FPT6_9DELT</name>
<dbReference type="AlphaFoldDB" id="A0A7X9FPT6"/>
<organism evidence="1 2">
    <name type="scientific">SAR324 cluster bacterium</name>
    <dbReference type="NCBI Taxonomy" id="2024889"/>
    <lineage>
        <taxon>Bacteria</taxon>
        <taxon>Deltaproteobacteria</taxon>
        <taxon>SAR324 cluster</taxon>
    </lineage>
</organism>
<comment type="caution">
    <text evidence="1">The sequence shown here is derived from an EMBL/GenBank/DDBJ whole genome shotgun (WGS) entry which is preliminary data.</text>
</comment>
<evidence type="ECO:0000313" key="1">
    <source>
        <dbReference type="EMBL" id="NMC61661.1"/>
    </source>
</evidence>
<gene>
    <name evidence="1" type="ORF">GYA55_00690</name>
</gene>
<dbReference type="EMBL" id="JAAZON010000024">
    <property type="protein sequence ID" value="NMC61661.1"/>
    <property type="molecule type" value="Genomic_DNA"/>
</dbReference>
<protein>
    <submittedName>
        <fullName evidence="1">Uncharacterized protein</fullName>
    </submittedName>
</protein>